<dbReference type="NCBIfam" id="TIGR00254">
    <property type="entry name" value="GGDEF"/>
    <property type="match status" value="2"/>
</dbReference>
<reference evidence="4 5" key="1">
    <citation type="journal article" date="2019" name="Int. J. Syst. Evol. Microbiol.">
        <title>The Global Catalogue of Microorganisms (GCM) 10K type strain sequencing project: providing services to taxonomists for standard genome sequencing and annotation.</title>
        <authorList>
            <consortium name="The Broad Institute Genomics Platform"/>
            <consortium name="The Broad Institute Genome Sequencing Center for Infectious Disease"/>
            <person name="Wu L."/>
            <person name="Ma J."/>
        </authorList>
    </citation>
    <scope>NUCLEOTIDE SEQUENCE [LARGE SCALE GENOMIC DNA]</scope>
    <source>
        <strain evidence="4 5">JCM 10425</strain>
    </source>
</reference>
<dbReference type="Gene3D" id="3.30.70.270">
    <property type="match status" value="1"/>
</dbReference>
<evidence type="ECO:0000259" key="3">
    <source>
        <dbReference type="PROSITE" id="PS50887"/>
    </source>
</evidence>
<dbReference type="PROSITE" id="PS50887">
    <property type="entry name" value="GGDEF"/>
    <property type="match status" value="1"/>
</dbReference>
<dbReference type="InterPro" id="IPR041664">
    <property type="entry name" value="AAA_16"/>
</dbReference>
<dbReference type="Gene3D" id="1.10.510.10">
    <property type="entry name" value="Transferase(Phosphotransferase) domain 1"/>
    <property type="match status" value="1"/>
</dbReference>
<dbReference type="Pfam" id="PF13191">
    <property type="entry name" value="AAA_16"/>
    <property type="match status" value="1"/>
</dbReference>
<dbReference type="Gene3D" id="3.30.450.40">
    <property type="match status" value="2"/>
</dbReference>
<dbReference type="SUPFAM" id="SSF52540">
    <property type="entry name" value="P-loop containing nucleoside triphosphate hydrolases"/>
    <property type="match status" value="1"/>
</dbReference>
<gene>
    <name evidence="4" type="ORF">GCM10009539_55410</name>
</gene>
<dbReference type="InterPro" id="IPR027417">
    <property type="entry name" value="P-loop_NTPase"/>
</dbReference>
<dbReference type="InterPro" id="IPR000719">
    <property type="entry name" value="Prot_kinase_dom"/>
</dbReference>
<dbReference type="Gene3D" id="3.30.200.20">
    <property type="entry name" value="Phosphorylase Kinase, domain 1"/>
    <property type="match status" value="1"/>
</dbReference>
<comment type="subcellular location">
    <subcellularLocation>
        <location evidence="1">Membrane</location>
        <topology evidence="1">Single-pass membrane protein</topology>
    </subcellularLocation>
</comment>
<evidence type="ECO:0000313" key="5">
    <source>
        <dbReference type="Proteomes" id="UP001500967"/>
    </source>
</evidence>
<protein>
    <recommendedName>
        <fullName evidence="6">Non-specific serine/threonine protein kinase</fullName>
    </recommendedName>
</protein>
<dbReference type="InterPro" id="IPR043128">
    <property type="entry name" value="Rev_trsase/Diguanyl_cyclase"/>
</dbReference>
<dbReference type="InterPro" id="IPR000160">
    <property type="entry name" value="GGDEF_dom"/>
</dbReference>
<dbReference type="PROSITE" id="PS50011">
    <property type="entry name" value="PROTEIN_KINASE_DOM"/>
    <property type="match status" value="1"/>
</dbReference>
<sequence>MGGFVSVPDVIGDRSTGSRASDGAPRIPGLVLLGEIGRGNDTVVYRARRDGPDVESIQQYAVKVLGLAASVGDEARHKFRREAAVLACVDHPGVVRVHAVGEVDGRPYLVMELVEGRSLAEVLHGGWLDQASTAVLGAAVADALAAAHRVGLVHRDVKPHNIMVRSDGRPMLVDFGLIDFGPAAAGGDAPGLGIRPSGAIAGTLTYTSPEQCGLLHRPVDGRSDLYSLGVVLYECVTGRPPFLATDIGELMHLHATTAPPDPRMFRSDLSVGFLSVLGRLLAKDPDDRYPGALAVADELRRLLPDAVPPPAGVVPAGIDARSPLPLVGRERELAALLGYWRRTSAGTASLVVLEGAPGIGKSRLAEQLVVEVRARANGRPGPVILTARATDGAAPLAGLRTAVDQYVRTVERLPDGARAEVHHWLATAADPVVTLLQPLSPALTGLLRLPEPAADESGQHQFPAAVATFLSELARCAGGLLIRVEDAHVLDSASARVLAQILAERAGNPVFVLATSRGVANATSLIASAEMQTLVDERILLGPLHPTAVAELVERLSGRMDLGREFAERIATAADGNPLAVLQYFRAAVEGGLIRPSWGRWMVDLDGLASVRLPTDVVAFLIGRLEQLSAPVRTILVVAAALGVRFDPAMLSAVSGASAEDVRVTLDEAGRLRVVERRGGGDYGFVHSGIRRALLRGADRTYLRAVHQAAAELLTPRDHAGPVDPGRIYSVARHRMNGQVERNPGAVVQACADAARQALADYSPIDAVGYADEAERVATTYRLPLPYRFDELIGLALHQSGRYAEALDRLGSAVDRADDPLDRGRLLIDVGQVHLSRWDPTAADHAFGWALSVLGHPLPRNRTALALSSGLSALVAVTRMRRGRSPGTASGPERERYRLVARALVGLANSAQFGMRPRQVPTYALRALLPVARIGPTPEYVGVFGLLGMASAATGRRRIARRLFARAHQAADALGQPQLTAQTALQEQDARYLIGDNAPDRAAALLGERGQWLDLFLYLNGTAVFCWQRLVRGDVVTALAAYRGGAQRLTLSDEDDPAFALVGAAVTAACGRLTDANEQLAQLRELVAAREGDVSGLRVNTVMTETQVAVESGDVGERFDATLAGFARMGLQPDELLPIQRTVYVYQAYGRLEQCRRDRHRRRAEGGDAQGVGMRDEKLDAARRAVADLATAARGRSLQAHALVAKAELTRLEGDPAAALEAALAAAGPIRAASSALAEYEAARVRARALMALGDPGAARRAARDAIDLATEHGWPHRSDWVRLEFELAGESPVGTYDPDWDISRSAADRERLAALEQVSKAAAGELDLLGLARVGLDESIKILRAERGLLFLMDDETGRLELWLGRDARKEDLPEPGGYATTLVDRVRMTRHELVITGPEDGAALGSGSVLEYGLRSVVVAPLELDGHLLGVVYLDSRVATGVFRPKDAGILTAICTHVAAALETARAAELAAGVRAVQQEQKTADLLRIAMTSVSGTLDPAMVLMRIHNALRAMLPGDVSWLVERDADGTLRLSGEAGFEQVNLATLKLLLTVDSPLVVPIDGPSSLLVVPLTIAENPPARIGVVLLAADGEDAFRDSHLGLAEALATHGMTAYQNALLFQEVTRLATLDGLTGVANRRHFYEEAGAIVEAGGPTAAIMVDIDHFKQVNDGYGHGVGDQVIAEVAARLKRVLDSGGWLGTGLAQSGPAGTAAALGRYGGEEFAVVLGGAAAERAARVASGLHAAVRERPVETDTGPLPITVSVGVYSAAGTDLSALLGSADEALYAAKRGGRDRVVVGNRTLPADAQDSA</sequence>
<dbReference type="SMART" id="SM00065">
    <property type="entry name" value="GAF"/>
    <property type="match status" value="1"/>
</dbReference>
<dbReference type="SUPFAM" id="SSF56112">
    <property type="entry name" value="Protein kinase-like (PK-like)"/>
    <property type="match status" value="1"/>
</dbReference>
<organism evidence="4 5">
    <name type="scientific">Cryptosporangium japonicum</name>
    <dbReference type="NCBI Taxonomy" id="80872"/>
    <lineage>
        <taxon>Bacteria</taxon>
        <taxon>Bacillati</taxon>
        <taxon>Actinomycetota</taxon>
        <taxon>Actinomycetes</taxon>
        <taxon>Cryptosporangiales</taxon>
        <taxon>Cryptosporangiaceae</taxon>
        <taxon>Cryptosporangium</taxon>
    </lineage>
</organism>
<dbReference type="SMART" id="SM00267">
    <property type="entry name" value="GGDEF"/>
    <property type="match status" value="1"/>
</dbReference>
<dbReference type="PANTHER" id="PTHR45138:SF9">
    <property type="entry name" value="DIGUANYLATE CYCLASE DGCM-RELATED"/>
    <property type="match status" value="1"/>
</dbReference>
<dbReference type="CDD" id="cd14014">
    <property type="entry name" value="STKc_PknB_like"/>
    <property type="match status" value="1"/>
</dbReference>
<dbReference type="InterPro" id="IPR029787">
    <property type="entry name" value="Nucleotide_cyclase"/>
</dbReference>
<dbReference type="Pfam" id="PF00069">
    <property type="entry name" value="Pkinase"/>
    <property type="match status" value="1"/>
</dbReference>
<evidence type="ECO:0000313" key="4">
    <source>
        <dbReference type="EMBL" id="GAA0262546.1"/>
    </source>
</evidence>
<dbReference type="PROSITE" id="PS00108">
    <property type="entry name" value="PROTEIN_KINASE_ST"/>
    <property type="match status" value="1"/>
</dbReference>
<dbReference type="CDD" id="cd01949">
    <property type="entry name" value="GGDEF"/>
    <property type="match status" value="1"/>
</dbReference>
<dbReference type="Pfam" id="PF01590">
    <property type="entry name" value="GAF"/>
    <property type="match status" value="1"/>
</dbReference>
<proteinExistence type="predicted"/>
<evidence type="ECO:0008006" key="6">
    <source>
        <dbReference type="Google" id="ProtNLM"/>
    </source>
</evidence>
<dbReference type="SUPFAM" id="SSF55781">
    <property type="entry name" value="GAF domain-like"/>
    <property type="match status" value="2"/>
</dbReference>
<feature type="domain" description="Protein kinase" evidence="2">
    <location>
        <begin position="30"/>
        <end position="303"/>
    </location>
</feature>
<dbReference type="PANTHER" id="PTHR45138">
    <property type="entry name" value="REGULATORY COMPONENTS OF SENSORY TRANSDUCTION SYSTEM"/>
    <property type="match status" value="1"/>
</dbReference>
<evidence type="ECO:0000256" key="1">
    <source>
        <dbReference type="ARBA" id="ARBA00004167"/>
    </source>
</evidence>
<dbReference type="InterPro" id="IPR050469">
    <property type="entry name" value="Diguanylate_Cyclase"/>
</dbReference>
<accession>A0ABN0UV64</accession>
<comment type="caution">
    <text evidence="4">The sequence shown here is derived from an EMBL/GenBank/DDBJ whole genome shotgun (WGS) entry which is preliminary data.</text>
</comment>
<dbReference type="SUPFAM" id="SSF55073">
    <property type="entry name" value="Nucleotide cyclase"/>
    <property type="match status" value="1"/>
</dbReference>
<dbReference type="EMBL" id="BAAAGX010000022">
    <property type="protein sequence ID" value="GAA0262546.1"/>
    <property type="molecule type" value="Genomic_DNA"/>
</dbReference>
<dbReference type="InterPro" id="IPR008271">
    <property type="entry name" value="Ser/Thr_kinase_AS"/>
</dbReference>
<name>A0ABN0UV64_9ACTN</name>
<feature type="domain" description="GGDEF" evidence="3">
    <location>
        <begin position="1655"/>
        <end position="1802"/>
    </location>
</feature>
<evidence type="ECO:0000259" key="2">
    <source>
        <dbReference type="PROSITE" id="PS50011"/>
    </source>
</evidence>
<dbReference type="InterPro" id="IPR029016">
    <property type="entry name" value="GAF-like_dom_sf"/>
</dbReference>
<dbReference type="InterPro" id="IPR003018">
    <property type="entry name" value="GAF"/>
</dbReference>
<dbReference type="InterPro" id="IPR011009">
    <property type="entry name" value="Kinase-like_dom_sf"/>
</dbReference>
<dbReference type="Pfam" id="PF00990">
    <property type="entry name" value="GGDEF"/>
    <property type="match status" value="1"/>
</dbReference>
<dbReference type="Proteomes" id="UP001500967">
    <property type="component" value="Unassembled WGS sequence"/>
</dbReference>
<dbReference type="SMART" id="SM00220">
    <property type="entry name" value="S_TKc"/>
    <property type="match status" value="1"/>
</dbReference>
<keyword evidence="5" id="KW-1185">Reference proteome</keyword>